<evidence type="ECO:0000259" key="2">
    <source>
        <dbReference type="Pfam" id="PF12973"/>
    </source>
</evidence>
<evidence type="ECO:0000313" key="3">
    <source>
        <dbReference type="EMBL" id="TCT36457.1"/>
    </source>
</evidence>
<accession>A0A4R3NND2</accession>
<name>A0A4R3NND2_9HYPH</name>
<dbReference type="InterPro" id="IPR014710">
    <property type="entry name" value="RmlC-like_jellyroll"/>
</dbReference>
<dbReference type="RefSeq" id="WP_132312543.1">
    <property type="nucleotide sequence ID" value="NZ_SMAR01000021.1"/>
</dbReference>
<proteinExistence type="predicted"/>
<dbReference type="Gene3D" id="1.10.10.1320">
    <property type="entry name" value="Anti-sigma factor, zinc-finger domain"/>
    <property type="match status" value="1"/>
</dbReference>
<protein>
    <submittedName>
        <fullName evidence="3">ChrR-like anti-ECFsigma factor</fullName>
    </submittedName>
</protein>
<dbReference type="InterPro" id="IPR041916">
    <property type="entry name" value="Anti_sigma_zinc_sf"/>
</dbReference>
<reference evidence="3 4" key="1">
    <citation type="submission" date="2019-03" db="EMBL/GenBank/DDBJ databases">
        <title>Freshwater and sediment microbial communities from various areas in North America, analyzing microbe dynamics in response to fracking.</title>
        <authorList>
            <person name="Lamendella R."/>
        </authorList>
    </citation>
    <scope>NUCLEOTIDE SEQUENCE [LARGE SCALE GENOMIC DNA]</scope>
    <source>
        <strain evidence="3 4">175.2</strain>
    </source>
</reference>
<comment type="caution">
    <text evidence="3">The sequence shown here is derived from an EMBL/GenBank/DDBJ whole genome shotgun (WGS) entry which is preliminary data.</text>
</comment>
<dbReference type="NCBIfam" id="TIGR02451">
    <property type="entry name" value="anti_sig_ChrR"/>
    <property type="match status" value="1"/>
</dbReference>
<dbReference type="Pfam" id="PF12973">
    <property type="entry name" value="Cupin_7"/>
    <property type="match status" value="1"/>
</dbReference>
<dbReference type="OrthoDB" id="2988517at2"/>
<dbReference type="InterPro" id="IPR025979">
    <property type="entry name" value="ChrR-like_cupin_dom"/>
</dbReference>
<dbReference type="InterPro" id="IPR011051">
    <property type="entry name" value="RmlC_Cupin_sf"/>
</dbReference>
<dbReference type="AlphaFoldDB" id="A0A4R3NND2"/>
<dbReference type="Proteomes" id="UP000295097">
    <property type="component" value="Unassembled WGS sequence"/>
</dbReference>
<gene>
    <name evidence="3" type="ORF">EDC90_102158</name>
</gene>
<sequence length="235" mass="25368">MTTKTIKHHVSDELLLEYAAGSLEEGWSIAVATHLALCPECRKRLAAMEVAGGAMMEAIEPETDADFEESAWAAMLSRLEKDDGPDPVSAKRIPENTASGAEKPSAADLAIPEPLRTYIGGSLENLKWKRLGVGAYHYPIATGDEKITARLLRIPAGKPVPEHSHTGRELTLVLTGAFVSEGVTFGPGDLEEEDDDTVHQPMVTPDAECICLAVTEAPLKFQSRVVRLVQPFLGI</sequence>
<dbReference type="InterPro" id="IPR012807">
    <property type="entry name" value="Anti-sigma_ChrR"/>
</dbReference>
<dbReference type="Gene3D" id="2.60.120.10">
    <property type="entry name" value="Jelly Rolls"/>
    <property type="match status" value="1"/>
</dbReference>
<feature type="domain" description="ChrR-like cupin" evidence="2">
    <location>
        <begin position="123"/>
        <end position="214"/>
    </location>
</feature>
<organism evidence="3 4">
    <name type="scientific">Martelella mediterranea</name>
    <dbReference type="NCBI Taxonomy" id="293089"/>
    <lineage>
        <taxon>Bacteria</taxon>
        <taxon>Pseudomonadati</taxon>
        <taxon>Pseudomonadota</taxon>
        <taxon>Alphaproteobacteria</taxon>
        <taxon>Hyphomicrobiales</taxon>
        <taxon>Aurantimonadaceae</taxon>
        <taxon>Martelella</taxon>
    </lineage>
</organism>
<dbReference type="CDD" id="cd20301">
    <property type="entry name" value="cupin_ChrR"/>
    <property type="match status" value="1"/>
</dbReference>
<feature type="region of interest" description="Disordered" evidence="1">
    <location>
        <begin position="80"/>
        <end position="107"/>
    </location>
</feature>
<dbReference type="SUPFAM" id="SSF51182">
    <property type="entry name" value="RmlC-like cupins"/>
    <property type="match status" value="1"/>
</dbReference>
<evidence type="ECO:0000256" key="1">
    <source>
        <dbReference type="SAM" id="MobiDB-lite"/>
    </source>
</evidence>
<evidence type="ECO:0000313" key="4">
    <source>
        <dbReference type="Proteomes" id="UP000295097"/>
    </source>
</evidence>
<dbReference type="EMBL" id="SMAR01000021">
    <property type="protein sequence ID" value="TCT36457.1"/>
    <property type="molecule type" value="Genomic_DNA"/>
</dbReference>
<keyword evidence="4" id="KW-1185">Reference proteome</keyword>